<feature type="domain" description="OmpR/PhoB-type" evidence="9">
    <location>
        <begin position="121"/>
        <end position="217"/>
    </location>
</feature>
<keyword evidence="4 7" id="KW-0238">DNA-binding</keyword>
<dbReference type="SMART" id="SM00862">
    <property type="entry name" value="Trans_reg_C"/>
    <property type="match status" value="1"/>
</dbReference>
<dbReference type="InterPro" id="IPR036388">
    <property type="entry name" value="WH-like_DNA-bd_sf"/>
</dbReference>
<dbReference type="PROSITE" id="PS50110">
    <property type="entry name" value="RESPONSE_REGULATORY"/>
    <property type="match status" value="1"/>
</dbReference>
<keyword evidence="2" id="KW-0902">Two-component regulatory system</keyword>
<keyword evidence="1 6" id="KW-0597">Phosphoprotein</keyword>
<evidence type="ECO:0000256" key="3">
    <source>
        <dbReference type="ARBA" id="ARBA00023015"/>
    </source>
</evidence>
<evidence type="ECO:0000256" key="5">
    <source>
        <dbReference type="ARBA" id="ARBA00023163"/>
    </source>
</evidence>
<feature type="DNA-binding region" description="OmpR/PhoB-type" evidence="7">
    <location>
        <begin position="121"/>
        <end position="217"/>
    </location>
</feature>
<dbReference type="CDD" id="cd00383">
    <property type="entry name" value="trans_reg_C"/>
    <property type="match status" value="1"/>
</dbReference>
<dbReference type="PANTHER" id="PTHR48111">
    <property type="entry name" value="REGULATOR OF RPOS"/>
    <property type="match status" value="1"/>
</dbReference>
<dbReference type="Gene3D" id="1.10.10.10">
    <property type="entry name" value="Winged helix-like DNA-binding domain superfamily/Winged helix DNA-binding domain"/>
    <property type="match status" value="1"/>
</dbReference>
<evidence type="ECO:0000313" key="11">
    <source>
        <dbReference type="Proteomes" id="UP001468345"/>
    </source>
</evidence>
<dbReference type="Pfam" id="PF00486">
    <property type="entry name" value="Trans_reg_C"/>
    <property type="match status" value="1"/>
</dbReference>
<evidence type="ECO:0000313" key="10">
    <source>
        <dbReference type="EMBL" id="WZG10697.1"/>
    </source>
</evidence>
<evidence type="ECO:0000256" key="6">
    <source>
        <dbReference type="PROSITE-ProRule" id="PRU00169"/>
    </source>
</evidence>
<dbReference type="Proteomes" id="UP001468345">
    <property type="component" value="Plasmid unnamed1"/>
</dbReference>
<dbReference type="CDD" id="cd17574">
    <property type="entry name" value="REC_OmpR"/>
    <property type="match status" value="1"/>
</dbReference>
<dbReference type="RefSeq" id="WP_341637017.1">
    <property type="nucleotide sequence ID" value="NZ_CP133007.1"/>
</dbReference>
<organism evidence="10 11">
    <name type="scientific">Staphylococcus casei</name>
    <dbReference type="NCBI Taxonomy" id="201828"/>
    <lineage>
        <taxon>Bacteria</taxon>
        <taxon>Bacillati</taxon>
        <taxon>Bacillota</taxon>
        <taxon>Bacilli</taxon>
        <taxon>Bacillales</taxon>
        <taxon>Staphylococcaceae</taxon>
        <taxon>Staphylococcus</taxon>
    </lineage>
</organism>
<name>A0ABZ2WF43_9STAP</name>
<keyword evidence="11" id="KW-1185">Reference proteome</keyword>
<dbReference type="EMBL" id="CP133007">
    <property type="protein sequence ID" value="WZG10697.1"/>
    <property type="molecule type" value="Genomic_DNA"/>
</dbReference>
<dbReference type="InterPro" id="IPR039420">
    <property type="entry name" value="WalR-like"/>
</dbReference>
<dbReference type="PROSITE" id="PS51755">
    <property type="entry name" value="OMPR_PHOB"/>
    <property type="match status" value="1"/>
</dbReference>
<gene>
    <name evidence="10" type="ORF">SHJJP9002_002668</name>
</gene>
<evidence type="ECO:0000259" key="8">
    <source>
        <dbReference type="PROSITE" id="PS50110"/>
    </source>
</evidence>
<dbReference type="PANTHER" id="PTHR48111:SF70">
    <property type="entry name" value="TWO-COMPONENT RESPONSE REGULATOR YBDJ"/>
    <property type="match status" value="1"/>
</dbReference>
<dbReference type="InterPro" id="IPR011006">
    <property type="entry name" value="CheY-like_superfamily"/>
</dbReference>
<evidence type="ECO:0000256" key="4">
    <source>
        <dbReference type="ARBA" id="ARBA00023125"/>
    </source>
</evidence>
<evidence type="ECO:0000256" key="1">
    <source>
        <dbReference type="ARBA" id="ARBA00022553"/>
    </source>
</evidence>
<keyword evidence="3" id="KW-0805">Transcription regulation</keyword>
<evidence type="ECO:0000256" key="2">
    <source>
        <dbReference type="ARBA" id="ARBA00023012"/>
    </source>
</evidence>
<sequence length="218" mass="25563">MKGYHILIVEDDRIISKNLKLMFEQNEAKVTIDATGNEVLDYINKVHLIVMDIMLPNHDGLSLTDIIRKRTDIPIIYLTARSDMNSKMRGLGNGDDYLTKPFDPRELMSRIDNLLDRYYEDEKLEIHNLIIDLKDRTVLLNNHFINFTQTETTIFFYLVSNKDSILTKEQIINYVWIDGDAFENTLNVYIKKIRRKINDLNAEVIQTIYGIGYKLNSR</sequence>
<feature type="modified residue" description="4-aspartylphosphate" evidence="6">
    <location>
        <position position="52"/>
    </location>
</feature>
<keyword evidence="10" id="KW-0614">Plasmid</keyword>
<dbReference type="SMART" id="SM00448">
    <property type="entry name" value="REC"/>
    <property type="match status" value="1"/>
</dbReference>
<dbReference type="SUPFAM" id="SSF52172">
    <property type="entry name" value="CheY-like"/>
    <property type="match status" value="1"/>
</dbReference>
<evidence type="ECO:0000259" key="9">
    <source>
        <dbReference type="PROSITE" id="PS51755"/>
    </source>
</evidence>
<geneLocation type="plasmid" evidence="10 11">
    <name>unnamed1</name>
</geneLocation>
<protein>
    <submittedName>
        <fullName evidence="10">Response regulator transcription factor</fullName>
    </submittedName>
</protein>
<proteinExistence type="predicted"/>
<dbReference type="Pfam" id="PF00072">
    <property type="entry name" value="Response_reg"/>
    <property type="match status" value="1"/>
</dbReference>
<dbReference type="InterPro" id="IPR001789">
    <property type="entry name" value="Sig_transdc_resp-reg_receiver"/>
</dbReference>
<accession>A0ABZ2WF43</accession>
<dbReference type="InterPro" id="IPR001867">
    <property type="entry name" value="OmpR/PhoB-type_DNA-bd"/>
</dbReference>
<feature type="domain" description="Response regulatory" evidence="8">
    <location>
        <begin position="5"/>
        <end position="115"/>
    </location>
</feature>
<dbReference type="Gene3D" id="6.10.250.690">
    <property type="match status" value="1"/>
</dbReference>
<evidence type="ECO:0000256" key="7">
    <source>
        <dbReference type="PROSITE-ProRule" id="PRU01091"/>
    </source>
</evidence>
<reference evidence="10 11" key="1">
    <citation type="journal article" date="2024" name="ISME J.">
        <title>Staphylococcus epidermidis bacteriocin A37 kills natural competitors with a unique mechanism of action.</title>
        <authorList>
            <person name="Puls J.S."/>
            <person name="Winnerling B."/>
            <person name="Power J.J."/>
            <person name="Kruger A.M."/>
            <person name="Brajtenbach D."/>
            <person name="Johnson M."/>
            <person name="Bilici K."/>
            <person name="Camus L."/>
            <person name="Fliesswasser T."/>
            <person name="Schneider T."/>
            <person name="Sahl H.G."/>
            <person name="Ghosal D."/>
            <person name="Kubitscheck U."/>
            <person name="Heilbronner S."/>
            <person name="Grein F."/>
        </authorList>
    </citation>
    <scope>NUCLEOTIDE SEQUENCE [LARGE SCALE GENOMIC DNA]</scope>
    <source>
        <strain evidence="10 11">SCK7</strain>
    </source>
</reference>
<keyword evidence="5" id="KW-0804">Transcription</keyword>
<dbReference type="Gene3D" id="3.40.50.2300">
    <property type="match status" value="1"/>
</dbReference>